<dbReference type="GO" id="GO:0016020">
    <property type="term" value="C:membrane"/>
    <property type="evidence" value="ECO:0007669"/>
    <property type="project" value="TreeGrafter"/>
</dbReference>
<evidence type="ECO:0000313" key="3">
    <source>
        <dbReference type="Proteomes" id="UP000187209"/>
    </source>
</evidence>
<feature type="transmembrane region" description="Helical" evidence="1">
    <location>
        <begin position="12"/>
        <end position="32"/>
    </location>
</feature>
<organism evidence="2 3">
    <name type="scientific">Stentor coeruleus</name>
    <dbReference type="NCBI Taxonomy" id="5963"/>
    <lineage>
        <taxon>Eukaryota</taxon>
        <taxon>Sar</taxon>
        <taxon>Alveolata</taxon>
        <taxon>Ciliophora</taxon>
        <taxon>Postciliodesmatophora</taxon>
        <taxon>Heterotrichea</taxon>
        <taxon>Heterotrichida</taxon>
        <taxon>Stentoridae</taxon>
        <taxon>Stentor</taxon>
    </lineage>
</organism>
<evidence type="ECO:0000256" key="1">
    <source>
        <dbReference type="SAM" id="Phobius"/>
    </source>
</evidence>
<evidence type="ECO:0008006" key="4">
    <source>
        <dbReference type="Google" id="ProtNLM"/>
    </source>
</evidence>
<proteinExistence type="predicted"/>
<dbReference type="SUPFAM" id="SSF53474">
    <property type="entry name" value="alpha/beta-Hydrolases"/>
    <property type="match status" value="1"/>
</dbReference>
<dbReference type="GO" id="GO:0008474">
    <property type="term" value="F:palmitoyl-(protein) hydrolase activity"/>
    <property type="evidence" value="ECO:0007669"/>
    <property type="project" value="TreeGrafter"/>
</dbReference>
<keyword evidence="1" id="KW-0472">Membrane</keyword>
<keyword evidence="3" id="KW-1185">Reference proteome</keyword>
<dbReference type="AlphaFoldDB" id="A0A1R2CSY7"/>
<dbReference type="Pfam" id="PF05677">
    <property type="entry name" value="DUF818"/>
    <property type="match status" value="1"/>
</dbReference>
<name>A0A1R2CSY7_9CILI</name>
<gene>
    <name evidence="2" type="ORF">SteCoe_5110</name>
</gene>
<comment type="caution">
    <text evidence="2">The sequence shown here is derived from an EMBL/GenBank/DDBJ whole genome shotgun (WGS) entry which is preliminary data.</text>
</comment>
<reference evidence="2 3" key="1">
    <citation type="submission" date="2016-11" db="EMBL/GenBank/DDBJ databases">
        <title>The macronuclear genome of Stentor coeruleus: a giant cell with tiny introns.</title>
        <authorList>
            <person name="Slabodnick M."/>
            <person name="Ruby J.G."/>
            <person name="Reiff S.B."/>
            <person name="Swart E.C."/>
            <person name="Gosai S."/>
            <person name="Prabakaran S."/>
            <person name="Witkowska E."/>
            <person name="Larue G.E."/>
            <person name="Fisher S."/>
            <person name="Freeman R.M."/>
            <person name="Gunawardena J."/>
            <person name="Chu W."/>
            <person name="Stover N.A."/>
            <person name="Gregory B.D."/>
            <person name="Nowacki M."/>
            <person name="Derisi J."/>
            <person name="Roy S.W."/>
            <person name="Marshall W.F."/>
            <person name="Sood P."/>
        </authorList>
    </citation>
    <scope>NUCLEOTIDE SEQUENCE [LARGE SCALE GENOMIC DNA]</scope>
    <source>
        <strain evidence="2">WM001</strain>
    </source>
</reference>
<keyword evidence="1" id="KW-1133">Transmembrane helix</keyword>
<accession>A0A1R2CSY7</accession>
<protein>
    <recommendedName>
        <fullName evidence="4">Serine aminopeptidase S33 domain-containing protein</fullName>
    </recommendedName>
</protein>
<evidence type="ECO:0000313" key="2">
    <source>
        <dbReference type="EMBL" id="OMJ92122.1"/>
    </source>
</evidence>
<dbReference type="InterPro" id="IPR029058">
    <property type="entry name" value="AB_hydrolase_fold"/>
</dbReference>
<dbReference type="PANTHER" id="PTHR12277:SF81">
    <property type="entry name" value="PROTEIN ABHD13"/>
    <property type="match status" value="1"/>
</dbReference>
<dbReference type="Proteomes" id="UP000187209">
    <property type="component" value="Unassembled WGS sequence"/>
</dbReference>
<keyword evidence="1" id="KW-0812">Transmembrane</keyword>
<dbReference type="EMBL" id="MPUH01000067">
    <property type="protein sequence ID" value="OMJ92122.1"/>
    <property type="molecule type" value="Genomic_DNA"/>
</dbReference>
<dbReference type="InterPro" id="IPR008536">
    <property type="entry name" value="DUF818"/>
</dbReference>
<dbReference type="PANTHER" id="PTHR12277">
    <property type="entry name" value="ALPHA/BETA HYDROLASE DOMAIN-CONTAINING PROTEIN"/>
    <property type="match status" value="1"/>
</dbReference>
<dbReference type="OrthoDB" id="10249433at2759"/>
<dbReference type="Gene3D" id="3.40.50.1820">
    <property type="entry name" value="alpha/beta hydrolase"/>
    <property type="match status" value="1"/>
</dbReference>
<sequence length="707" mass="81409">MEDPSRNKIKILIGLIIFAFLSFLILILYTFYLLSKIITSFGSILLLIFCLYCILKLIIRLSVFPGSFWLWKRSIESHFCREMCLQLLQKVQDLRICLEILLDKSSDCEKVEFFERAIEATTYSKRMIATIIETYEIEEKNGTLTKQGASLFSLLKDFQSSLQESRICSETKSESIWDFIDEAQDDKDWQGLVSEDYPKNESIANSHTICLNLESRLLESCGNVNIINKIKRWLFDSTLGTYDQMRLELQSRYDCEPISIQIDKIIIDCMYVISSEIQDPPTIIFCNPNAGLYEFACYQSEWLDYYINSGVNVFLWNYRGYGRSTGNPNPEAMKKDAESIVEFLRETRKVKVLGIHGESLGGIIATHIARICEVDFLFVDRSFDRLNEVVKYSFGKWATIIMKLVSRWDTNSALDYLYVNCYKIMSADPHDNMINDLASLKSGVAVRLIETRGLEIAEGIKPARLDIEKYYHILNQKDTEIMVNAISALMDLAIKYNKNEERNNGMVDLTNTSNCELVGKYSESNDDEPITNLLFQVFIVLDNLDAGGKPLSSMQMDKNKELSMKLWLMILDVWGSFLPIEPAEINMTRARALEKLIKSVRDLKDVLEEHEYSSEIAIVEICRETKNLEKCLSKIIVYLRNQVFVSDKIVGDLSPGREEISTFRHHFEYEKAGYLLPLSCGHSGRYNQPELSLLETHLVRIGFFKVV</sequence>
<feature type="transmembrane region" description="Helical" evidence="1">
    <location>
        <begin position="38"/>
        <end position="59"/>
    </location>
</feature>